<dbReference type="InterPro" id="IPR006439">
    <property type="entry name" value="HAD-SF_hydro_IA"/>
</dbReference>
<protein>
    <submittedName>
        <fullName evidence="1">HAD-IA family hydrolase</fullName>
    </submittedName>
</protein>
<dbReference type="PANTHER" id="PTHR46649:SF4">
    <property type="entry name" value="HALOACID DEHALOGENASE-LIKE HYDROLASE (HAD) SUPERFAMILY PROTEIN"/>
    <property type="match status" value="1"/>
</dbReference>
<dbReference type="Pfam" id="PF00702">
    <property type="entry name" value="Hydrolase"/>
    <property type="match status" value="1"/>
</dbReference>
<dbReference type="SFLD" id="SFLDS00003">
    <property type="entry name" value="Haloacid_Dehalogenase"/>
    <property type="match status" value="1"/>
</dbReference>
<dbReference type="RefSeq" id="WP_327099912.1">
    <property type="nucleotide sequence ID" value="NZ_CP109149.1"/>
</dbReference>
<dbReference type="NCBIfam" id="TIGR01509">
    <property type="entry name" value="HAD-SF-IA-v3"/>
    <property type="match status" value="1"/>
</dbReference>
<name>A0ABZ1YXM7_9NOCA</name>
<organism evidence="1 2">
    <name type="scientific">Nocardia vinacea</name>
    <dbReference type="NCBI Taxonomy" id="96468"/>
    <lineage>
        <taxon>Bacteria</taxon>
        <taxon>Bacillati</taxon>
        <taxon>Actinomycetota</taxon>
        <taxon>Actinomycetes</taxon>
        <taxon>Mycobacteriales</taxon>
        <taxon>Nocardiaceae</taxon>
        <taxon>Nocardia</taxon>
    </lineage>
</organism>
<gene>
    <name evidence="1" type="ORF">OG563_01720</name>
</gene>
<dbReference type="InterPro" id="IPR036412">
    <property type="entry name" value="HAD-like_sf"/>
</dbReference>
<reference evidence="1" key="1">
    <citation type="submission" date="2022-10" db="EMBL/GenBank/DDBJ databases">
        <title>The complete genomes of actinobacterial strains from the NBC collection.</title>
        <authorList>
            <person name="Joergensen T.S."/>
            <person name="Alvarez Arevalo M."/>
            <person name="Sterndorff E.B."/>
            <person name="Faurdal D."/>
            <person name="Vuksanovic O."/>
            <person name="Mourched A.-S."/>
            <person name="Charusanti P."/>
            <person name="Shaw S."/>
            <person name="Blin K."/>
            <person name="Weber T."/>
        </authorList>
    </citation>
    <scope>NUCLEOTIDE SEQUENCE</scope>
    <source>
        <strain evidence="1">NBC_01482</strain>
    </source>
</reference>
<evidence type="ECO:0000313" key="2">
    <source>
        <dbReference type="Proteomes" id="UP001432062"/>
    </source>
</evidence>
<accession>A0ABZ1YXM7</accession>
<dbReference type="PANTHER" id="PTHR46649">
    <property type="match status" value="1"/>
</dbReference>
<dbReference type="NCBIfam" id="TIGR01493">
    <property type="entry name" value="HAD-SF-IA-v2"/>
    <property type="match status" value="1"/>
</dbReference>
<dbReference type="PRINTS" id="PR00413">
    <property type="entry name" value="HADHALOGNASE"/>
</dbReference>
<evidence type="ECO:0000313" key="1">
    <source>
        <dbReference type="EMBL" id="WUV47005.1"/>
    </source>
</evidence>
<sequence length="227" mass="24594">MAIEAVLFDFSGTLFRLEPDETWADMVGADNKPLDRSQQAAILDRMTTPVGHGAVFDAAGRLAWERRDLDPAMHRMAYYEVLRQAGVPTSALIEQLYDWMLDPLAWTPYPDTDAVLKVLAAQGIPVAVVSNIAFDIRPAFAANGWDRLVAAHTLSFEVGAVKPDPRIFRAAVEQLGVRPESALMVGDSAEADGGAVAAGCGFALVDPLPTVERAEGLLEVLRRHELA</sequence>
<dbReference type="SFLD" id="SFLDG01129">
    <property type="entry name" value="C1.5:_HAD__Beta-PGM__Phosphata"/>
    <property type="match status" value="1"/>
</dbReference>
<dbReference type="Proteomes" id="UP001432062">
    <property type="component" value="Chromosome"/>
</dbReference>
<proteinExistence type="predicted"/>
<dbReference type="Gene3D" id="3.40.50.1000">
    <property type="entry name" value="HAD superfamily/HAD-like"/>
    <property type="match status" value="1"/>
</dbReference>
<dbReference type="SUPFAM" id="SSF56784">
    <property type="entry name" value="HAD-like"/>
    <property type="match status" value="1"/>
</dbReference>
<keyword evidence="2" id="KW-1185">Reference proteome</keyword>
<keyword evidence="1" id="KW-0378">Hydrolase</keyword>
<dbReference type="GO" id="GO:0016787">
    <property type="term" value="F:hydrolase activity"/>
    <property type="evidence" value="ECO:0007669"/>
    <property type="project" value="UniProtKB-KW"/>
</dbReference>
<dbReference type="NCBIfam" id="TIGR01549">
    <property type="entry name" value="HAD-SF-IA-v1"/>
    <property type="match status" value="1"/>
</dbReference>
<dbReference type="InterPro" id="IPR023214">
    <property type="entry name" value="HAD_sf"/>
</dbReference>
<dbReference type="EMBL" id="CP109441">
    <property type="protein sequence ID" value="WUV47005.1"/>
    <property type="molecule type" value="Genomic_DNA"/>
</dbReference>